<accession>A0A922CYN1</accession>
<feature type="compositionally biased region" description="Basic residues" evidence="10">
    <location>
        <begin position="641"/>
        <end position="658"/>
    </location>
</feature>
<proteinExistence type="predicted"/>
<organism evidence="13 14">
    <name type="scientific">Manduca sexta</name>
    <name type="common">Tobacco hawkmoth</name>
    <name type="synonym">Tobacco hornworm</name>
    <dbReference type="NCBI Taxonomy" id="7130"/>
    <lineage>
        <taxon>Eukaryota</taxon>
        <taxon>Metazoa</taxon>
        <taxon>Ecdysozoa</taxon>
        <taxon>Arthropoda</taxon>
        <taxon>Hexapoda</taxon>
        <taxon>Insecta</taxon>
        <taxon>Pterygota</taxon>
        <taxon>Neoptera</taxon>
        <taxon>Endopterygota</taxon>
        <taxon>Lepidoptera</taxon>
        <taxon>Glossata</taxon>
        <taxon>Ditrysia</taxon>
        <taxon>Bombycoidea</taxon>
        <taxon>Sphingidae</taxon>
        <taxon>Sphinginae</taxon>
        <taxon>Sphingini</taxon>
        <taxon>Manduca</taxon>
    </lineage>
</organism>
<evidence type="ECO:0000256" key="10">
    <source>
        <dbReference type="SAM" id="MobiDB-lite"/>
    </source>
</evidence>
<dbReference type="PANTHER" id="PTHR12420">
    <property type="entry name" value="PHD FINGER PROTEIN"/>
    <property type="match status" value="1"/>
</dbReference>
<keyword evidence="7" id="KW-0862">Zinc</keyword>
<dbReference type="GO" id="GO:0008270">
    <property type="term" value="F:zinc ion binding"/>
    <property type="evidence" value="ECO:0007669"/>
    <property type="project" value="UniProtKB-KW"/>
</dbReference>
<keyword evidence="14" id="KW-1185">Reference proteome</keyword>
<feature type="region of interest" description="Disordered" evidence="10">
    <location>
        <begin position="641"/>
        <end position="672"/>
    </location>
</feature>
<evidence type="ECO:0000256" key="2">
    <source>
        <dbReference type="ARBA" id="ARBA00004906"/>
    </source>
</evidence>
<feature type="domain" description="PHD-type" evidence="12">
    <location>
        <begin position="21"/>
        <end position="136"/>
    </location>
</feature>
<dbReference type="Pfam" id="PF13771">
    <property type="entry name" value="zf-HC5HC2H"/>
    <property type="match status" value="1"/>
</dbReference>
<dbReference type="EMBL" id="JH668901">
    <property type="protein sequence ID" value="KAG6462891.1"/>
    <property type="molecule type" value="Genomic_DNA"/>
</dbReference>
<feature type="compositionally biased region" description="Basic and acidic residues" evidence="10">
    <location>
        <begin position="659"/>
        <end position="671"/>
    </location>
</feature>
<comment type="caution">
    <text evidence="13">The sequence shown here is derived from an EMBL/GenBank/DDBJ whole genome shotgun (WGS) entry which is preliminary data.</text>
</comment>
<keyword evidence="5 9" id="KW-0863">Zinc-finger</keyword>
<reference evidence="13" key="2">
    <citation type="submission" date="2020-12" db="EMBL/GenBank/DDBJ databases">
        <authorList>
            <person name="Kanost M."/>
        </authorList>
    </citation>
    <scope>NUCLEOTIDE SEQUENCE</scope>
</reference>
<evidence type="ECO:0000259" key="11">
    <source>
        <dbReference type="PROSITE" id="PS50089"/>
    </source>
</evidence>
<dbReference type="PROSITE" id="PS51805">
    <property type="entry name" value="EPHD"/>
    <property type="match status" value="1"/>
</dbReference>
<evidence type="ECO:0000256" key="9">
    <source>
        <dbReference type="PROSITE-ProRule" id="PRU00175"/>
    </source>
</evidence>
<sequence length="781" mass="89420">MALRRNAKRNFFSAKLVTENRVPCAFCQRDVDDELIYGKLYAIGDIQCHYFCVLLSSCLIQKGKDDAGLFGFMYNDILAEIERSKKHKCSYCGRDGATLGCAVSQCRKQFHLPCGRERNAVSLFYGNYKSFCQNHARKQKIPDNIMEKVKIRKREANKKKCEGGLEVCTSPQEPHKLEPECVCVICYEEVDAFPTLQTFWPPCCARDAWFHRTCLQRMALSAGMHYLKCPLCNDKENFYDAVINQGYYVPDRDAAWELEQNAFSEIYERVLRCTAEACLCPGGRTHDTEGMWDIVSCLLCGGAGWHRACAGEHAVELSTEASDSTTVAICTACRPAAPADLKTLTTAIQAVIQTEQRQSVRPVMPSRMSLRRTKRPAGGASTSRHNDAAQNTPITHEANLKSPIKNQSMLLKFASPTKLIEQGFRERIDNLGVEVKLENVLDEVKQRLRRPKPLSEKLKAINNILDSMMDSALKEPKQKEEPKLWCSPKKCADIIEHDEHQEIKQDTEAPQPAESDDSSSTFQLPSEFIADIHSDDSLPIFNTPTKLKTVDIQKDSSLEISANDKSVDINVVKMEDSDNVDFLHSLSIKSPVKSKKCALKFSPTDKEMLQESNIGIDLESFKNHYLNEVVRECNTKIPHVTKVRKRKHPKDKRRSKKRKLDDIKINHDERKRERRIKKKKLKTKVSITNDNIQVKIKWRTERLNLEIRDKKKVRNKQKKESKKMKKLKQYVLQYTQDSVKDVLVKPEKEVSPLKRKYVKQEKSPDKLVQTSIQRFFTVKSP</sequence>
<evidence type="ECO:0000256" key="7">
    <source>
        <dbReference type="ARBA" id="ARBA00022833"/>
    </source>
</evidence>
<dbReference type="InterPro" id="IPR042013">
    <property type="entry name" value="PHF7/G2E3_ePHD"/>
</dbReference>
<dbReference type="InterPro" id="IPR051188">
    <property type="entry name" value="PHD-type_Zinc_Finger"/>
</dbReference>
<comment type="subcellular location">
    <subcellularLocation>
        <location evidence="1">Nucleus</location>
    </subcellularLocation>
</comment>
<comment type="pathway">
    <text evidence="2">Protein modification; protein ubiquitination.</text>
</comment>
<evidence type="ECO:0000313" key="14">
    <source>
        <dbReference type="Proteomes" id="UP000791440"/>
    </source>
</evidence>
<evidence type="ECO:0000256" key="5">
    <source>
        <dbReference type="ARBA" id="ARBA00022771"/>
    </source>
</evidence>
<dbReference type="Pfam" id="PF26054">
    <property type="entry name" value="PHD_G2E3"/>
    <property type="match status" value="1"/>
</dbReference>
<keyword evidence="3" id="KW-0808">Transferase</keyword>
<keyword evidence="8" id="KW-0539">Nucleus</keyword>
<evidence type="ECO:0000256" key="6">
    <source>
        <dbReference type="ARBA" id="ARBA00022786"/>
    </source>
</evidence>
<dbReference type="CDD" id="cd16448">
    <property type="entry name" value="RING-H2"/>
    <property type="match status" value="1"/>
</dbReference>
<dbReference type="Gene3D" id="3.30.40.10">
    <property type="entry name" value="Zinc/RING finger domain, C3HC4 (zinc finger)"/>
    <property type="match status" value="2"/>
</dbReference>
<reference evidence="13" key="1">
    <citation type="journal article" date="2016" name="Insect Biochem. Mol. Biol.">
        <title>Multifaceted biological insights from a draft genome sequence of the tobacco hornworm moth, Manduca sexta.</title>
        <authorList>
            <person name="Kanost M.R."/>
            <person name="Arrese E.L."/>
            <person name="Cao X."/>
            <person name="Chen Y.R."/>
            <person name="Chellapilla S."/>
            <person name="Goldsmith M.R."/>
            <person name="Grosse-Wilde E."/>
            <person name="Heckel D.G."/>
            <person name="Herndon N."/>
            <person name="Jiang H."/>
            <person name="Papanicolaou A."/>
            <person name="Qu J."/>
            <person name="Soulages J.L."/>
            <person name="Vogel H."/>
            <person name="Walters J."/>
            <person name="Waterhouse R.M."/>
            <person name="Ahn S.J."/>
            <person name="Almeida F.C."/>
            <person name="An C."/>
            <person name="Aqrawi P."/>
            <person name="Bretschneider A."/>
            <person name="Bryant W.B."/>
            <person name="Bucks S."/>
            <person name="Chao H."/>
            <person name="Chevignon G."/>
            <person name="Christen J.M."/>
            <person name="Clarke D.F."/>
            <person name="Dittmer N.T."/>
            <person name="Ferguson L.C.F."/>
            <person name="Garavelou S."/>
            <person name="Gordon K.H.J."/>
            <person name="Gunaratna R.T."/>
            <person name="Han Y."/>
            <person name="Hauser F."/>
            <person name="He Y."/>
            <person name="Heidel-Fischer H."/>
            <person name="Hirsh A."/>
            <person name="Hu Y."/>
            <person name="Jiang H."/>
            <person name="Kalra D."/>
            <person name="Klinner C."/>
            <person name="Konig C."/>
            <person name="Kovar C."/>
            <person name="Kroll A.R."/>
            <person name="Kuwar S.S."/>
            <person name="Lee S.L."/>
            <person name="Lehman R."/>
            <person name="Li K."/>
            <person name="Li Z."/>
            <person name="Liang H."/>
            <person name="Lovelace S."/>
            <person name="Lu Z."/>
            <person name="Mansfield J.H."/>
            <person name="McCulloch K.J."/>
            <person name="Mathew T."/>
            <person name="Morton B."/>
            <person name="Muzny D.M."/>
            <person name="Neunemann D."/>
            <person name="Ongeri F."/>
            <person name="Pauchet Y."/>
            <person name="Pu L.L."/>
            <person name="Pyrousis I."/>
            <person name="Rao X.J."/>
            <person name="Redding A."/>
            <person name="Roesel C."/>
            <person name="Sanchez-Gracia A."/>
            <person name="Schaack S."/>
            <person name="Shukla A."/>
            <person name="Tetreau G."/>
            <person name="Wang Y."/>
            <person name="Xiong G.H."/>
            <person name="Traut W."/>
            <person name="Walsh T.K."/>
            <person name="Worley K.C."/>
            <person name="Wu D."/>
            <person name="Wu W."/>
            <person name="Wu Y.Q."/>
            <person name="Zhang X."/>
            <person name="Zou Z."/>
            <person name="Zucker H."/>
            <person name="Briscoe A.D."/>
            <person name="Burmester T."/>
            <person name="Clem R.J."/>
            <person name="Feyereisen R."/>
            <person name="Grimmelikhuijzen C.J.P."/>
            <person name="Hamodrakas S.J."/>
            <person name="Hansson B.S."/>
            <person name="Huguet E."/>
            <person name="Jermiin L.S."/>
            <person name="Lan Q."/>
            <person name="Lehman H.K."/>
            <person name="Lorenzen M."/>
            <person name="Merzendorfer H."/>
            <person name="Michalopoulos I."/>
            <person name="Morton D.B."/>
            <person name="Muthukrishnan S."/>
            <person name="Oakeshott J.G."/>
            <person name="Palmer W."/>
            <person name="Park Y."/>
            <person name="Passarelli A.L."/>
            <person name="Rozas J."/>
            <person name="Schwartz L.M."/>
            <person name="Smith W."/>
            <person name="Southgate A."/>
            <person name="Vilcinskas A."/>
            <person name="Vogt R."/>
            <person name="Wang P."/>
            <person name="Werren J."/>
            <person name="Yu X.Q."/>
            <person name="Zhou J.J."/>
            <person name="Brown S.J."/>
            <person name="Scherer S.E."/>
            <person name="Richards S."/>
            <person name="Blissard G.W."/>
        </authorList>
    </citation>
    <scope>NUCLEOTIDE SEQUENCE</scope>
</reference>
<dbReference type="CDD" id="cd15669">
    <property type="entry name" value="ePHD_PHF7_G2E3_like"/>
    <property type="match status" value="1"/>
</dbReference>
<evidence type="ECO:0000256" key="4">
    <source>
        <dbReference type="ARBA" id="ARBA00022723"/>
    </source>
</evidence>
<dbReference type="InterPro" id="IPR001841">
    <property type="entry name" value="Znf_RING"/>
</dbReference>
<feature type="region of interest" description="Disordered" evidence="10">
    <location>
        <begin position="502"/>
        <end position="521"/>
    </location>
</feature>
<dbReference type="InterPro" id="IPR013083">
    <property type="entry name" value="Znf_RING/FYVE/PHD"/>
</dbReference>
<dbReference type="SUPFAM" id="SSF57903">
    <property type="entry name" value="FYVE/PHD zinc finger"/>
    <property type="match status" value="1"/>
</dbReference>
<feature type="compositionally biased region" description="Polar residues" evidence="10">
    <location>
        <begin position="380"/>
        <end position="394"/>
    </location>
</feature>
<dbReference type="InterPro" id="IPR059102">
    <property type="entry name" value="PHD_PHF7/G2E3-like"/>
</dbReference>
<dbReference type="AlphaFoldDB" id="A0A922CYN1"/>
<evidence type="ECO:0000259" key="12">
    <source>
        <dbReference type="PROSITE" id="PS51805"/>
    </source>
</evidence>
<evidence type="ECO:0000256" key="1">
    <source>
        <dbReference type="ARBA" id="ARBA00004123"/>
    </source>
</evidence>
<feature type="domain" description="RING-type" evidence="11">
    <location>
        <begin position="183"/>
        <end position="233"/>
    </location>
</feature>
<dbReference type="GO" id="GO:0005634">
    <property type="term" value="C:nucleus"/>
    <property type="evidence" value="ECO:0007669"/>
    <property type="project" value="TreeGrafter"/>
</dbReference>
<dbReference type="InterPro" id="IPR001965">
    <property type="entry name" value="Znf_PHD"/>
</dbReference>
<keyword evidence="4" id="KW-0479">Metal-binding</keyword>
<evidence type="ECO:0000256" key="3">
    <source>
        <dbReference type="ARBA" id="ARBA00022679"/>
    </source>
</evidence>
<name>A0A922CYN1_MANSE</name>
<dbReference type="InterPro" id="IPR011011">
    <property type="entry name" value="Znf_FYVE_PHD"/>
</dbReference>
<dbReference type="SMART" id="SM00249">
    <property type="entry name" value="PHD"/>
    <property type="match status" value="2"/>
</dbReference>
<evidence type="ECO:0008006" key="15">
    <source>
        <dbReference type="Google" id="ProtNLM"/>
    </source>
</evidence>
<dbReference type="Proteomes" id="UP000791440">
    <property type="component" value="Unassembled WGS sequence"/>
</dbReference>
<evidence type="ECO:0000313" key="13">
    <source>
        <dbReference type="EMBL" id="KAG6462891.1"/>
    </source>
</evidence>
<gene>
    <name evidence="13" type="ORF">O3G_MSEX013522</name>
</gene>
<dbReference type="InterPro" id="IPR034732">
    <property type="entry name" value="EPHD"/>
</dbReference>
<keyword evidence="6" id="KW-0833">Ubl conjugation pathway</keyword>
<dbReference type="PANTHER" id="PTHR12420:SF42">
    <property type="entry name" value="G2_M PHASE-SPECIFIC E3 UBIQUITIN-PROTEIN LIGASE"/>
    <property type="match status" value="1"/>
</dbReference>
<feature type="region of interest" description="Disordered" evidence="10">
    <location>
        <begin position="358"/>
        <end position="396"/>
    </location>
</feature>
<evidence type="ECO:0000256" key="8">
    <source>
        <dbReference type="ARBA" id="ARBA00023242"/>
    </source>
</evidence>
<dbReference type="PROSITE" id="PS50089">
    <property type="entry name" value="ZF_RING_2"/>
    <property type="match status" value="1"/>
</dbReference>
<protein>
    <recommendedName>
        <fullName evidence="15">G2/M phase-specific E3 ubiquitin-protein ligase</fullName>
    </recommendedName>
</protein>